<dbReference type="EC" id="2.1.1.-" evidence="10"/>
<dbReference type="Pfam" id="PF03141">
    <property type="entry name" value="Methyltransf_29"/>
    <property type="match status" value="1"/>
</dbReference>
<proteinExistence type="inferred from homology"/>
<dbReference type="Proteomes" id="UP001497457">
    <property type="component" value="Chromosome 34rd"/>
</dbReference>
<dbReference type="EMBL" id="OZ075144">
    <property type="protein sequence ID" value="CAL5041205.1"/>
    <property type="molecule type" value="Genomic_DNA"/>
</dbReference>
<keyword evidence="9 10" id="KW-0325">Glycoprotein</keyword>
<dbReference type="GO" id="GO:0008168">
    <property type="term" value="F:methyltransferase activity"/>
    <property type="evidence" value="ECO:0007669"/>
    <property type="project" value="UniProtKB-UniRule"/>
</dbReference>
<keyword evidence="8 10" id="KW-0472">Membrane</keyword>
<keyword evidence="5 10" id="KW-0812">Transmembrane</keyword>
<comment type="subcellular location">
    <subcellularLocation>
        <location evidence="1">Golgi apparatus membrane</location>
        <topology evidence="1">Single-pass type II membrane protein</topology>
    </subcellularLocation>
    <subcellularLocation>
        <location evidence="10">Membrane</location>
        <topology evidence="10">Single-pass type II membrane protein</topology>
    </subcellularLocation>
</comment>
<dbReference type="AlphaFoldDB" id="A0ABC9DKW4"/>
<dbReference type="GO" id="GO:0032259">
    <property type="term" value="P:methylation"/>
    <property type="evidence" value="ECO:0007669"/>
    <property type="project" value="UniProtKB-KW"/>
</dbReference>
<evidence type="ECO:0000256" key="5">
    <source>
        <dbReference type="ARBA" id="ARBA00022692"/>
    </source>
</evidence>
<organism evidence="11 12">
    <name type="scientific">Urochloa decumbens</name>
    <dbReference type="NCBI Taxonomy" id="240449"/>
    <lineage>
        <taxon>Eukaryota</taxon>
        <taxon>Viridiplantae</taxon>
        <taxon>Streptophyta</taxon>
        <taxon>Embryophyta</taxon>
        <taxon>Tracheophyta</taxon>
        <taxon>Spermatophyta</taxon>
        <taxon>Magnoliopsida</taxon>
        <taxon>Liliopsida</taxon>
        <taxon>Poales</taxon>
        <taxon>Poaceae</taxon>
        <taxon>PACMAD clade</taxon>
        <taxon>Panicoideae</taxon>
        <taxon>Panicodae</taxon>
        <taxon>Paniceae</taxon>
        <taxon>Melinidinae</taxon>
        <taxon>Urochloa</taxon>
    </lineage>
</organism>
<protein>
    <recommendedName>
        <fullName evidence="10">Methyltransferase</fullName>
        <ecNumber evidence="10">2.1.1.-</ecNumber>
    </recommendedName>
</protein>
<dbReference type="InterPro" id="IPR004159">
    <property type="entry name" value="Put_SAM_MeTrfase"/>
</dbReference>
<evidence type="ECO:0000256" key="4">
    <source>
        <dbReference type="ARBA" id="ARBA00022679"/>
    </source>
</evidence>
<evidence type="ECO:0000256" key="1">
    <source>
        <dbReference type="ARBA" id="ARBA00004323"/>
    </source>
</evidence>
<comment type="similarity">
    <text evidence="2 10">Belongs to the methyltransferase superfamily.</text>
</comment>
<accession>A0ABC9DKW4</accession>
<feature type="transmembrane region" description="Helical" evidence="10">
    <location>
        <begin position="26"/>
        <end position="53"/>
    </location>
</feature>
<reference evidence="12" key="1">
    <citation type="submission" date="2024-06" db="EMBL/GenBank/DDBJ databases">
        <authorList>
            <person name="Ryan C."/>
        </authorList>
    </citation>
    <scope>NUCLEOTIDE SEQUENCE [LARGE SCALE GENOMIC DNA]</scope>
</reference>
<gene>
    <name evidence="11" type="ORF">URODEC1_LOCUS86535</name>
</gene>
<evidence type="ECO:0000256" key="8">
    <source>
        <dbReference type="ARBA" id="ARBA00023136"/>
    </source>
</evidence>
<evidence type="ECO:0000256" key="10">
    <source>
        <dbReference type="RuleBase" id="RU366043"/>
    </source>
</evidence>
<evidence type="ECO:0000256" key="3">
    <source>
        <dbReference type="ARBA" id="ARBA00022603"/>
    </source>
</evidence>
<dbReference type="SUPFAM" id="SSF53335">
    <property type="entry name" value="S-adenosyl-L-methionine-dependent methyltransferases"/>
    <property type="match status" value="2"/>
</dbReference>
<sequence>MKPPPPQPQPQGRGGGHGGGALGWRAFASLLAAAVVALALLCIFYGAAFAPSIRSGAAAHPRRLGFRDRETEVLPPDDLVLSSIPVCDARHSELIPCLDRALHYRLRLRLNLSLMEHYERHCPPAPRRLNCLIPPPDGYQVPIRWPRSRDEVWKANIPHTHLAAEKSDQRWMVVNGDKINFPGGGTHFHTGADKYIVHLAQMLNFPNGKLNNGGNVRNVLDVGCGVASFGAYLLSHDILAMSLAPNDVHENQIQFALERGIPATLGVLGTRRLPYPSRSFEMAHCSRCRIDWLQRNGILLLEVDRVLRPGGYFVYSSPEAYALDPFNRKIWRQMSDLARRMCWKVASKKNQTVIWAKPLTNGCYMRREPGTRLPMCKRDDDPDAAWNVPMKACLTPYSMRVNKVKGSGLLPWPQRLTAPPPRLEELGISSDNFSEDNEIWHSRVTRYWKHMKSEIQKDSFRNVMDMSANLGGFAASLSKKDVWVMNVVPLMESGKLKVIYDRGLMGTIHNWCESFSTYPRTYDLLHAWRLFSEIEKQGCSLEDLLIEMDRILRPHGYAIIRDKATIVNYIKKLLPALRWDDWTFEVKPKKDALSSGDERVLIVRKKLWDQRLQDL</sequence>
<keyword evidence="7 10" id="KW-1133">Transmembrane helix</keyword>
<evidence type="ECO:0000313" key="12">
    <source>
        <dbReference type="Proteomes" id="UP001497457"/>
    </source>
</evidence>
<evidence type="ECO:0000256" key="6">
    <source>
        <dbReference type="ARBA" id="ARBA00022968"/>
    </source>
</evidence>
<keyword evidence="4 10" id="KW-0808">Transferase</keyword>
<dbReference type="Gene3D" id="3.40.50.150">
    <property type="entry name" value="Vaccinia Virus protein VP39"/>
    <property type="match status" value="1"/>
</dbReference>
<dbReference type="GO" id="GO:0000139">
    <property type="term" value="C:Golgi membrane"/>
    <property type="evidence" value="ECO:0007669"/>
    <property type="project" value="UniProtKB-SubCell"/>
</dbReference>
<name>A0ABC9DKW4_9POAL</name>
<dbReference type="PANTHER" id="PTHR10108:SF1103">
    <property type="entry name" value="METHYLTRANSFERASE PMT9-RELATED"/>
    <property type="match status" value="1"/>
</dbReference>
<evidence type="ECO:0000256" key="7">
    <source>
        <dbReference type="ARBA" id="ARBA00022989"/>
    </source>
</evidence>
<dbReference type="InterPro" id="IPR029063">
    <property type="entry name" value="SAM-dependent_MTases_sf"/>
</dbReference>
<dbReference type="FunFam" id="3.40.50.150:FF:000043">
    <property type="entry name" value="probable methyltransferase PMT3"/>
    <property type="match status" value="1"/>
</dbReference>
<keyword evidence="12" id="KW-1185">Reference proteome</keyword>
<evidence type="ECO:0000256" key="2">
    <source>
        <dbReference type="ARBA" id="ARBA00008361"/>
    </source>
</evidence>
<reference evidence="11 12" key="2">
    <citation type="submission" date="2024-10" db="EMBL/GenBank/DDBJ databases">
        <authorList>
            <person name="Ryan C."/>
        </authorList>
    </citation>
    <scope>NUCLEOTIDE SEQUENCE [LARGE SCALE GENOMIC DNA]</scope>
</reference>
<dbReference type="PANTHER" id="PTHR10108">
    <property type="entry name" value="SAM-DEPENDENT METHYLTRANSFERASE"/>
    <property type="match status" value="1"/>
</dbReference>
<keyword evidence="3 10" id="KW-0489">Methyltransferase</keyword>
<keyword evidence="6 10" id="KW-0735">Signal-anchor</keyword>
<evidence type="ECO:0000313" key="11">
    <source>
        <dbReference type="EMBL" id="CAL5041205.1"/>
    </source>
</evidence>
<evidence type="ECO:0000256" key="9">
    <source>
        <dbReference type="ARBA" id="ARBA00023180"/>
    </source>
</evidence>